<dbReference type="SUPFAM" id="SSF56849">
    <property type="entry name" value="delta-Endotoxin (insectocide), N-terminal domain"/>
    <property type="match status" value="1"/>
</dbReference>
<dbReference type="GO" id="GO:0001907">
    <property type="term" value="P:symbiont-mediated killing of host cell"/>
    <property type="evidence" value="ECO:0007669"/>
    <property type="project" value="InterPro"/>
</dbReference>
<evidence type="ECO:0000256" key="6">
    <source>
        <dbReference type="SAM" id="Phobius"/>
    </source>
</evidence>
<dbReference type="GO" id="GO:0030435">
    <property type="term" value="P:sporulation resulting in formation of a cellular spore"/>
    <property type="evidence" value="ECO:0007669"/>
    <property type="project" value="UniProtKB-KW"/>
</dbReference>
<dbReference type="Gene3D" id="2.60.120.260">
    <property type="entry name" value="Galactose-binding domain-like"/>
    <property type="match status" value="1"/>
</dbReference>
<dbReference type="PANTHER" id="PTHR37003:SF2">
    <property type="entry name" value="PESTICIDAL CRYSTAL PROTEIN N-TERMINAL DOMAIN-CONTAINING PROTEIN"/>
    <property type="match status" value="1"/>
</dbReference>
<dbReference type="InterPro" id="IPR005639">
    <property type="entry name" value="Pest_crys_dom_I"/>
</dbReference>
<evidence type="ECO:0000259" key="8">
    <source>
        <dbReference type="Pfam" id="PF03944"/>
    </source>
</evidence>
<dbReference type="InterPro" id="IPR038979">
    <property type="entry name" value="Pest_crys"/>
</dbReference>
<dbReference type="EMBL" id="NUHO01000071">
    <property type="protein sequence ID" value="PGM91744.1"/>
    <property type="molecule type" value="Genomic_DNA"/>
</dbReference>
<evidence type="ECO:0000313" key="10">
    <source>
        <dbReference type="EMBL" id="PGM91744.1"/>
    </source>
</evidence>
<reference evidence="10 11" key="1">
    <citation type="submission" date="2017-09" db="EMBL/GenBank/DDBJ databases">
        <title>Large-scale bioinformatics analysis of Bacillus genomes uncovers conserved roles of natural products in bacterial physiology.</title>
        <authorList>
            <consortium name="Agbiome Team Llc"/>
            <person name="Bleich R.M."/>
            <person name="Grubbs K.J."/>
            <person name="Santa Maria K.C."/>
            <person name="Allen S.E."/>
            <person name="Farag S."/>
            <person name="Shank E.A."/>
            <person name="Bowers A."/>
        </authorList>
    </citation>
    <scope>NUCLEOTIDE SEQUENCE [LARGE SCALE GENOMIC DNA]</scope>
    <source>
        <strain evidence="10 11">AFS053130</strain>
    </source>
</reference>
<dbReference type="Gene3D" id="2.100.10.10">
    <property type="entry name" value="Pesticidal crystal protein, central domain"/>
    <property type="match status" value="1"/>
</dbReference>
<evidence type="ECO:0000259" key="7">
    <source>
        <dbReference type="Pfam" id="PF00555"/>
    </source>
</evidence>
<accession>A0A2B9DVE0</accession>
<dbReference type="Pfam" id="PF00555">
    <property type="entry name" value="Endotoxin_M"/>
    <property type="match status" value="1"/>
</dbReference>
<dbReference type="SUPFAM" id="SSF51096">
    <property type="entry name" value="delta-Endotoxin (insectocide), middle domain"/>
    <property type="match status" value="1"/>
</dbReference>
<comment type="caution">
    <text evidence="10">The sequence shown here is derived from an EMBL/GenBank/DDBJ whole genome shotgun (WGS) entry which is preliminary data.</text>
</comment>
<dbReference type="RefSeq" id="WP_142344694.1">
    <property type="nucleotide sequence ID" value="NZ_NUHO01000071.1"/>
</dbReference>
<feature type="domain" description="Pesticidal crystal protein" evidence="7">
    <location>
        <begin position="270"/>
        <end position="485"/>
    </location>
</feature>
<dbReference type="PANTHER" id="PTHR37003">
    <property type="entry name" value="ENDOTOXIN_N DOMAIN-CONTAINING PROTEIN-RELATED"/>
    <property type="match status" value="1"/>
</dbReference>
<feature type="non-terminal residue" evidence="10">
    <location>
        <position position="1"/>
    </location>
</feature>
<dbReference type="InterPro" id="IPR005638">
    <property type="entry name" value="Pest_crys_dom-III"/>
</dbReference>
<feature type="transmembrane region" description="Helical" evidence="6">
    <location>
        <begin position="35"/>
        <end position="59"/>
    </location>
</feature>
<protein>
    <recommendedName>
        <fullName evidence="5">Crystaline entomocidal protoxin</fullName>
    </recommendedName>
</protein>
<dbReference type="InterPro" id="IPR008979">
    <property type="entry name" value="Galactose-bd-like_sf"/>
</dbReference>
<keyword evidence="2" id="KW-0800">Toxin</keyword>
<evidence type="ECO:0000256" key="2">
    <source>
        <dbReference type="ARBA" id="ARBA00022656"/>
    </source>
</evidence>
<keyword evidence="6" id="KW-1133">Transmembrane helix</keyword>
<keyword evidence="4" id="KW-0843">Virulence</keyword>
<evidence type="ECO:0000256" key="4">
    <source>
        <dbReference type="ARBA" id="ARBA00023026"/>
    </source>
</evidence>
<dbReference type="Pfam" id="PF03944">
    <property type="entry name" value="Endotoxin_C"/>
    <property type="match status" value="1"/>
</dbReference>
<gene>
    <name evidence="10" type="ORF">CN958_17385</name>
</gene>
<feature type="domain" description="Pesticidal crystal protein" evidence="9">
    <location>
        <begin position="75"/>
        <end position="262"/>
    </location>
</feature>
<dbReference type="AlphaFoldDB" id="A0A2B9DVE0"/>
<dbReference type="InterPro" id="IPR036716">
    <property type="entry name" value="Pest_crys_N_sf"/>
</dbReference>
<dbReference type="SUPFAM" id="SSF49785">
    <property type="entry name" value="Galactose-binding domain-like"/>
    <property type="match status" value="1"/>
</dbReference>
<dbReference type="Proteomes" id="UP000222054">
    <property type="component" value="Unassembled WGS sequence"/>
</dbReference>
<feature type="non-terminal residue" evidence="10">
    <location>
        <position position="642"/>
    </location>
</feature>
<dbReference type="Gene3D" id="1.20.190.10">
    <property type="entry name" value="Pesticidal crystal protein, N-terminal domain"/>
    <property type="match status" value="1"/>
</dbReference>
<keyword evidence="3" id="KW-0749">Sporulation</keyword>
<dbReference type="InterPro" id="IPR001178">
    <property type="entry name" value="Pest_cryst_dom_II"/>
</dbReference>
<dbReference type="GO" id="GO:0090729">
    <property type="term" value="F:toxin activity"/>
    <property type="evidence" value="ECO:0007669"/>
    <property type="project" value="UniProtKB-KW"/>
</dbReference>
<evidence type="ECO:0000256" key="1">
    <source>
        <dbReference type="ARBA" id="ARBA00007819"/>
    </source>
</evidence>
<dbReference type="InterPro" id="IPR036399">
    <property type="entry name" value="Pest_cryst_cen_dom_sf"/>
</dbReference>
<evidence type="ECO:0000256" key="5">
    <source>
        <dbReference type="ARBA" id="ARBA00029653"/>
    </source>
</evidence>
<evidence type="ECO:0000256" key="3">
    <source>
        <dbReference type="ARBA" id="ARBA00022969"/>
    </source>
</evidence>
<evidence type="ECO:0000313" key="11">
    <source>
        <dbReference type="Proteomes" id="UP000222054"/>
    </source>
</evidence>
<keyword evidence="6" id="KW-0472">Membrane</keyword>
<dbReference type="CDD" id="cd04085">
    <property type="entry name" value="delta_endotoxin_C"/>
    <property type="match status" value="1"/>
</dbReference>
<organism evidence="10 11">
    <name type="scientific">Bacillus cereus</name>
    <dbReference type="NCBI Taxonomy" id="1396"/>
    <lineage>
        <taxon>Bacteria</taxon>
        <taxon>Bacillati</taxon>
        <taxon>Bacillota</taxon>
        <taxon>Bacilli</taxon>
        <taxon>Bacillales</taxon>
        <taxon>Bacillaceae</taxon>
        <taxon>Bacillus</taxon>
        <taxon>Bacillus cereus group</taxon>
    </lineage>
</organism>
<sequence>MNYKDWGDRCADGELFARSNAVIDGVVAGTAITSYILSLAFPIASAATGIMSVLLPILWPPTAGNPGTSDAQFTWKQMMLAVEELINNAITAEAKRDAIDALENLQTSVNAYNQAVCNFQNNPGNDIYKLPVQRAFENADRQASQAINHLNDNPPTHAVQFLPSYAQAANIHLLLLRDVVQYGESWGFTSTQVQQYYDNPPPRPGNPGMKQRLSQYTDYCVRWYNTGLQQQYNTGNWNKFNDFRRDMTIMVLDIVSLWPTYDPKIYAVPTKSELTRTVYTPLIGYSGSRDSPNVPINIAEGSLVDIPRLFKWLRELQVDARETINALNITGRKLIFQNTLNNELWEGGYRGNPGITTETLTIPSPQSNDDVWKITTNASNPYIQGVLYIKGWDFSFTQSSDQSIYPRTYQTEKIRSGLPCRGYFPAPCAPCDPNNLCSVEIPNRSVPCDEKNLYSHRFSYFGAGHSADAQALSYFSYGWTHVSADANNLIDPYKITQIPAVKGSSIWNGATVIKGPGSTGGDLVQLPIRTSMHLEVTIPGFDEDIVSYYSIRIRYASSQATSLGVQFEGEIEEGSRLVELPATYSGGDLTYNTFGYQFATEVTSHSDSQRGTIILNHVGPSGPNIIIDKIEFVPQKGSVEEY</sequence>
<dbReference type="Pfam" id="PF03945">
    <property type="entry name" value="Endotoxin_N"/>
    <property type="match status" value="1"/>
</dbReference>
<keyword evidence="6" id="KW-0812">Transmembrane</keyword>
<dbReference type="GO" id="GO:0005102">
    <property type="term" value="F:signaling receptor binding"/>
    <property type="evidence" value="ECO:0007669"/>
    <property type="project" value="InterPro"/>
</dbReference>
<name>A0A2B9DVE0_BACCE</name>
<comment type="similarity">
    <text evidence="1">Belongs to the delta endotoxin family.</text>
</comment>
<evidence type="ECO:0000259" key="9">
    <source>
        <dbReference type="Pfam" id="PF03945"/>
    </source>
</evidence>
<proteinExistence type="inferred from homology"/>
<feature type="domain" description="Pesticidal crystal protein" evidence="8">
    <location>
        <begin position="495"/>
        <end position="634"/>
    </location>
</feature>